<feature type="compositionally biased region" description="Basic and acidic residues" evidence="7">
    <location>
        <begin position="243"/>
        <end position="256"/>
    </location>
</feature>
<keyword evidence="5 9" id="KW-0808">Transferase</keyword>
<comment type="caution">
    <text evidence="9">The sequence shown here is derived from an EMBL/GenBank/DDBJ whole genome shotgun (WGS) entry which is preliminary data.</text>
</comment>
<dbReference type="PANTHER" id="PTHR45790">
    <property type="entry name" value="SIROHEME SYNTHASE-RELATED"/>
    <property type="match status" value="1"/>
</dbReference>
<dbReference type="SUPFAM" id="SSF53790">
    <property type="entry name" value="Tetrapyrrole methylase"/>
    <property type="match status" value="1"/>
</dbReference>
<evidence type="ECO:0000259" key="8">
    <source>
        <dbReference type="Pfam" id="PF00590"/>
    </source>
</evidence>
<dbReference type="InterPro" id="IPR050161">
    <property type="entry name" value="Siro_Cobalamin_biosynth"/>
</dbReference>
<evidence type="ECO:0000256" key="4">
    <source>
        <dbReference type="ARBA" id="ARBA00022603"/>
    </source>
</evidence>
<sequence length="536" mass="55540">MSGRISFIGAGPGAADLITVRAARRIAEADVVVWSASVLAPECVREHASADAELLDSSQLTHEQAVEVYRRAERDKLRVVRLHAGDPALWGSVQEQHDACAKMELDVEIVPGVNGFSAAAAAVGRELTVPEVAPSVLLTRLGGGSTATADAEQVRELARHGTTMAVTLPASRAAQLVEELRAGGCADDVPVLVAYKVSWPDEVLLSTTVGELEQAVKQRKLWRSALFLVGKALGAGTGRTRGQHGESGYRRTDSPARRRGYRSARRHTGATPSGSDQEDVPGGAAVFHVGTGGADVDRPETGERAPASRRAAEPVARAAEAAPSGADAVTGSAETGTGAAVPNIAWWAVREWQEAARGAARAQSRQRRTEDPAQPELFGAADKSARTPDAAESVADSRGEETEAPAGGIPVPQPEPALAPQLDDVGTASVDDEESARPARAALSVVRDEPAEQEAVPEAEAAPDAEAATEATEDAAQETARTSAANTTGTSRTTAKTRSRAKSQSKAQTKAQTKAAGAKSRAAGAKSAKNKGDASS</sequence>
<dbReference type="Pfam" id="PF00590">
    <property type="entry name" value="TP_methylase"/>
    <property type="match status" value="1"/>
</dbReference>
<dbReference type="UniPathway" id="UPA00148"/>
<gene>
    <name evidence="9" type="ORF">BJ969_004422</name>
</gene>
<accession>A0A840NIC2</accession>
<keyword evidence="4 9" id="KW-0489">Methyltransferase</keyword>
<keyword evidence="3" id="KW-0169">Cobalamin biosynthesis</keyword>
<organism evidence="9 10">
    <name type="scientific">Saccharopolyspora gloriosae</name>
    <dbReference type="NCBI Taxonomy" id="455344"/>
    <lineage>
        <taxon>Bacteria</taxon>
        <taxon>Bacillati</taxon>
        <taxon>Actinomycetota</taxon>
        <taxon>Actinomycetes</taxon>
        <taxon>Pseudonocardiales</taxon>
        <taxon>Pseudonocardiaceae</taxon>
        <taxon>Saccharopolyspora</taxon>
    </lineage>
</organism>
<feature type="region of interest" description="Disordered" evidence="7">
    <location>
        <begin position="358"/>
        <end position="536"/>
    </location>
</feature>
<dbReference type="InterPro" id="IPR014776">
    <property type="entry name" value="4pyrrole_Mease_sub2"/>
</dbReference>
<dbReference type="GO" id="GO:0009236">
    <property type="term" value="P:cobalamin biosynthetic process"/>
    <property type="evidence" value="ECO:0007669"/>
    <property type="project" value="UniProtKB-UniPathway"/>
</dbReference>
<evidence type="ECO:0000256" key="2">
    <source>
        <dbReference type="ARBA" id="ARBA00005879"/>
    </source>
</evidence>
<dbReference type="CDD" id="cd11641">
    <property type="entry name" value="Precorrin-4_C11-MT"/>
    <property type="match status" value="1"/>
</dbReference>
<evidence type="ECO:0000313" key="10">
    <source>
        <dbReference type="Proteomes" id="UP000580474"/>
    </source>
</evidence>
<feature type="compositionally biased region" description="Low complexity" evidence="7">
    <location>
        <begin position="477"/>
        <end position="494"/>
    </location>
</feature>
<reference evidence="9 10" key="1">
    <citation type="submission" date="2020-08" db="EMBL/GenBank/DDBJ databases">
        <title>Sequencing the genomes of 1000 actinobacteria strains.</title>
        <authorList>
            <person name="Klenk H.-P."/>
        </authorList>
    </citation>
    <scope>NUCLEOTIDE SEQUENCE [LARGE SCALE GENOMIC DNA]</scope>
    <source>
        <strain evidence="9 10">DSM 45582</strain>
    </source>
</reference>
<dbReference type="PANTHER" id="PTHR45790:SF4">
    <property type="entry name" value="COBALT-PRECORRIN-4 C(11)-METHYLTRANSFERASE"/>
    <property type="match status" value="1"/>
</dbReference>
<evidence type="ECO:0000256" key="5">
    <source>
        <dbReference type="ARBA" id="ARBA00022679"/>
    </source>
</evidence>
<feature type="compositionally biased region" description="Basic residues" evidence="7">
    <location>
        <begin position="257"/>
        <end position="268"/>
    </location>
</feature>
<feature type="compositionally biased region" description="Acidic residues" evidence="7">
    <location>
        <begin position="451"/>
        <end position="463"/>
    </location>
</feature>
<dbReference type="GO" id="GO:0032259">
    <property type="term" value="P:methylation"/>
    <property type="evidence" value="ECO:0007669"/>
    <property type="project" value="UniProtKB-KW"/>
</dbReference>
<comment type="similarity">
    <text evidence="2">Belongs to the precorrin methyltransferase family.</text>
</comment>
<dbReference type="Gene3D" id="3.40.1010.10">
    <property type="entry name" value="Cobalt-precorrin-4 Transmethylase, Domain 1"/>
    <property type="match status" value="1"/>
</dbReference>
<dbReference type="AlphaFoldDB" id="A0A840NIC2"/>
<dbReference type="GO" id="GO:0046026">
    <property type="term" value="F:precorrin-4 C11-methyltransferase activity"/>
    <property type="evidence" value="ECO:0007669"/>
    <property type="project" value="InterPro"/>
</dbReference>
<evidence type="ECO:0000256" key="3">
    <source>
        <dbReference type="ARBA" id="ARBA00022573"/>
    </source>
</evidence>
<dbReference type="Proteomes" id="UP000580474">
    <property type="component" value="Unassembled WGS sequence"/>
</dbReference>
<evidence type="ECO:0000256" key="6">
    <source>
        <dbReference type="ARBA" id="ARBA00022691"/>
    </source>
</evidence>
<feature type="region of interest" description="Disordered" evidence="7">
    <location>
        <begin position="235"/>
        <end position="336"/>
    </location>
</feature>
<dbReference type="RefSeq" id="WP_184481602.1">
    <property type="nucleotide sequence ID" value="NZ_JACHIV010000001.1"/>
</dbReference>
<comment type="pathway">
    <text evidence="1">Cofactor biosynthesis; adenosylcobalamin biosynthesis.</text>
</comment>
<feature type="compositionally biased region" description="Low complexity" evidence="7">
    <location>
        <begin position="304"/>
        <end position="329"/>
    </location>
</feature>
<evidence type="ECO:0000256" key="7">
    <source>
        <dbReference type="SAM" id="MobiDB-lite"/>
    </source>
</evidence>
<evidence type="ECO:0000256" key="1">
    <source>
        <dbReference type="ARBA" id="ARBA00004953"/>
    </source>
</evidence>
<keyword evidence="6" id="KW-0949">S-adenosyl-L-methionine</keyword>
<dbReference type="InterPro" id="IPR000878">
    <property type="entry name" value="4pyrrol_Mease"/>
</dbReference>
<dbReference type="InterPro" id="IPR014777">
    <property type="entry name" value="4pyrrole_Mease_sub1"/>
</dbReference>
<keyword evidence="10" id="KW-1185">Reference proteome</keyword>
<feature type="compositionally biased region" description="Low complexity" evidence="7">
    <location>
        <begin position="504"/>
        <end position="536"/>
    </location>
</feature>
<evidence type="ECO:0000313" key="9">
    <source>
        <dbReference type="EMBL" id="MBB5071334.1"/>
    </source>
</evidence>
<dbReference type="InterPro" id="IPR006362">
    <property type="entry name" value="Cbl_synth_CobM/CibF"/>
</dbReference>
<dbReference type="PROSITE" id="PS00839">
    <property type="entry name" value="SUMT_1"/>
    <property type="match status" value="1"/>
</dbReference>
<dbReference type="EMBL" id="JACHIV010000001">
    <property type="protein sequence ID" value="MBB5071334.1"/>
    <property type="molecule type" value="Genomic_DNA"/>
</dbReference>
<dbReference type="InterPro" id="IPR003043">
    <property type="entry name" value="Uropor_MeTrfase_CS"/>
</dbReference>
<feature type="domain" description="Tetrapyrrole methylase" evidence="8">
    <location>
        <begin position="5"/>
        <end position="212"/>
    </location>
</feature>
<proteinExistence type="inferred from homology"/>
<name>A0A840NIC2_9PSEU</name>
<dbReference type="InterPro" id="IPR035996">
    <property type="entry name" value="4pyrrol_Methylase_sf"/>
</dbReference>
<protein>
    <submittedName>
        <fullName evidence="9">Precorrin-4 C11-methyltransferase</fullName>
    </submittedName>
</protein>
<dbReference type="Gene3D" id="3.30.950.10">
    <property type="entry name" value="Methyltransferase, Cobalt-precorrin-4 Transmethylase, Domain 2"/>
    <property type="match status" value="1"/>
</dbReference>